<dbReference type="Pfam" id="PF05995">
    <property type="entry name" value="CDO_I"/>
    <property type="match status" value="1"/>
</dbReference>
<gene>
    <name evidence="8" type="ORF">HETSPECPRED_008756</name>
</gene>
<evidence type="ECO:0000256" key="2">
    <source>
        <dbReference type="ARBA" id="ARBA00013133"/>
    </source>
</evidence>
<dbReference type="PANTHER" id="PTHR12918">
    <property type="entry name" value="CYSTEINE DIOXYGENASE"/>
    <property type="match status" value="1"/>
</dbReference>
<protein>
    <recommendedName>
        <fullName evidence="2 7">Cysteine dioxygenase</fullName>
        <ecNumber evidence="2 7">1.13.11.20</ecNumber>
    </recommendedName>
</protein>
<keyword evidence="4 7" id="KW-0223">Dioxygenase</keyword>
<dbReference type="GO" id="GO:0019448">
    <property type="term" value="P:L-cysteine catabolic process"/>
    <property type="evidence" value="ECO:0007669"/>
    <property type="project" value="TreeGrafter"/>
</dbReference>
<proteinExistence type="inferred from homology"/>
<dbReference type="Proteomes" id="UP000664521">
    <property type="component" value="Unassembled WGS sequence"/>
</dbReference>
<evidence type="ECO:0000256" key="7">
    <source>
        <dbReference type="RuleBase" id="RU366010"/>
    </source>
</evidence>
<evidence type="ECO:0000256" key="3">
    <source>
        <dbReference type="ARBA" id="ARBA00022723"/>
    </source>
</evidence>
<dbReference type="GO" id="GO:0008198">
    <property type="term" value="F:ferrous iron binding"/>
    <property type="evidence" value="ECO:0007669"/>
    <property type="project" value="TreeGrafter"/>
</dbReference>
<comment type="cofactor">
    <cofactor evidence="7">
        <name>Fe cation</name>
        <dbReference type="ChEBI" id="CHEBI:24875"/>
    </cofactor>
    <text evidence="7">Binds 1 Fe cation per subunit.</text>
</comment>
<organism evidence="8 9">
    <name type="scientific">Heterodermia speciosa</name>
    <dbReference type="NCBI Taxonomy" id="116794"/>
    <lineage>
        <taxon>Eukaryota</taxon>
        <taxon>Fungi</taxon>
        <taxon>Dikarya</taxon>
        <taxon>Ascomycota</taxon>
        <taxon>Pezizomycotina</taxon>
        <taxon>Lecanoromycetes</taxon>
        <taxon>OSLEUM clade</taxon>
        <taxon>Lecanoromycetidae</taxon>
        <taxon>Caliciales</taxon>
        <taxon>Physciaceae</taxon>
        <taxon>Heterodermia</taxon>
    </lineage>
</organism>
<keyword evidence="9" id="KW-1185">Reference proteome</keyword>
<dbReference type="InterPro" id="IPR010300">
    <property type="entry name" value="CDO_1"/>
</dbReference>
<sequence length="194" mass="21834">MPSAELIDAWDEVTMPDPDQSTFQRLVKDLSDVLGPSSGLSSADVDVGTIIKLMEDYISDEPNWIKYAFEDANKAFTRNLIDRGNGKSNLILRGSLLEATYDWPDEANRVEGANVGLKKQKEELYTKDQVAYIEDHLGLHKIANPAKDFAVSLHLYTPPNAARDGFWTFDEKTGAQTYIRDYTFHSEMGQRVAQ</sequence>
<dbReference type="GO" id="GO:0017172">
    <property type="term" value="F:cysteine dioxygenase activity"/>
    <property type="evidence" value="ECO:0007669"/>
    <property type="project" value="UniProtKB-UniRule"/>
</dbReference>
<name>A0A8H3EU07_9LECA</name>
<keyword evidence="5 7" id="KW-0560">Oxidoreductase</keyword>
<dbReference type="SUPFAM" id="SSF51182">
    <property type="entry name" value="RmlC-like cupins"/>
    <property type="match status" value="1"/>
</dbReference>
<evidence type="ECO:0000256" key="5">
    <source>
        <dbReference type="ARBA" id="ARBA00023002"/>
    </source>
</evidence>
<dbReference type="InterPro" id="IPR014710">
    <property type="entry name" value="RmlC-like_jellyroll"/>
</dbReference>
<dbReference type="Gene3D" id="2.60.120.10">
    <property type="entry name" value="Jelly Rolls"/>
    <property type="match status" value="2"/>
</dbReference>
<evidence type="ECO:0000256" key="6">
    <source>
        <dbReference type="ARBA" id="ARBA00023004"/>
    </source>
</evidence>
<dbReference type="EMBL" id="CAJPDS010000007">
    <property type="protein sequence ID" value="CAF9908871.1"/>
    <property type="molecule type" value="Genomic_DNA"/>
</dbReference>
<evidence type="ECO:0000256" key="4">
    <source>
        <dbReference type="ARBA" id="ARBA00022964"/>
    </source>
</evidence>
<comment type="similarity">
    <text evidence="1 7">Belongs to the cysteine dioxygenase family.</text>
</comment>
<accession>A0A8H3EU07</accession>
<dbReference type="EC" id="1.13.11.20" evidence="2 7"/>
<dbReference type="AlphaFoldDB" id="A0A8H3EU07"/>
<evidence type="ECO:0000313" key="9">
    <source>
        <dbReference type="Proteomes" id="UP000664521"/>
    </source>
</evidence>
<dbReference type="InterPro" id="IPR011051">
    <property type="entry name" value="RmlC_Cupin_sf"/>
</dbReference>
<keyword evidence="6 7" id="KW-0408">Iron</keyword>
<dbReference type="PANTHER" id="PTHR12918:SF1">
    <property type="entry name" value="CYSTEINE DIOXYGENASE TYPE 1"/>
    <property type="match status" value="1"/>
</dbReference>
<evidence type="ECO:0000256" key="1">
    <source>
        <dbReference type="ARBA" id="ARBA00006622"/>
    </source>
</evidence>
<comment type="caution">
    <text evidence="8">The sequence shown here is derived from an EMBL/GenBank/DDBJ whole genome shotgun (WGS) entry which is preliminary data.</text>
</comment>
<reference evidence="8" key="1">
    <citation type="submission" date="2021-03" db="EMBL/GenBank/DDBJ databases">
        <authorList>
            <person name="Tagirdzhanova G."/>
        </authorList>
    </citation>
    <scope>NUCLEOTIDE SEQUENCE</scope>
</reference>
<comment type="catalytic activity">
    <reaction evidence="7">
        <text>L-cysteine + O2 = 3-sulfino-L-alanine + H(+)</text>
        <dbReference type="Rhea" id="RHEA:20441"/>
        <dbReference type="ChEBI" id="CHEBI:15378"/>
        <dbReference type="ChEBI" id="CHEBI:15379"/>
        <dbReference type="ChEBI" id="CHEBI:35235"/>
        <dbReference type="ChEBI" id="CHEBI:61085"/>
        <dbReference type="EC" id="1.13.11.20"/>
    </reaction>
</comment>
<keyword evidence="3 7" id="KW-0479">Metal-binding</keyword>
<dbReference type="OrthoDB" id="543511at2759"/>
<evidence type="ECO:0000313" key="8">
    <source>
        <dbReference type="EMBL" id="CAF9908871.1"/>
    </source>
</evidence>